<reference evidence="2" key="1">
    <citation type="submission" date="2018-05" db="EMBL/GenBank/DDBJ databases">
        <authorList>
            <person name="Lanie J.A."/>
            <person name="Ng W.-L."/>
            <person name="Kazmierczak K.M."/>
            <person name="Andrzejewski T.M."/>
            <person name="Davidsen T.M."/>
            <person name="Wayne K.J."/>
            <person name="Tettelin H."/>
            <person name="Glass J.I."/>
            <person name="Rusch D."/>
            <person name="Podicherti R."/>
            <person name="Tsui H.-C.T."/>
            <person name="Winkler M.E."/>
        </authorList>
    </citation>
    <scope>NUCLEOTIDE SEQUENCE</scope>
</reference>
<name>A0A382A0B6_9ZZZZ</name>
<evidence type="ECO:0000313" key="2">
    <source>
        <dbReference type="EMBL" id="SVA94988.1"/>
    </source>
</evidence>
<feature type="compositionally biased region" description="Low complexity" evidence="1">
    <location>
        <begin position="23"/>
        <end position="36"/>
    </location>
</feature>
<gene>
    <name evidence="2" type="ORF">METZ01_LOCUS147842</name>
</gene>
<accession>A0A382A0B6</accession>
<proteinExistence type="predicted"/>
<feature type="non-terminal residue" evidence="2">
    <location>
        <position position="1"/>
    </location>
</feature>
<organism evidence="2">
    <name type="scientific">marine metagenome</name>
    <dbReference type="NCBI Taxonomy" id="408172"/>
    <lineage>
        <taxon>unclassified sequences</taxon>
        <taxon>metagenomes</taxon>
        <taxon>ecological metagenomes</taxon>
    </lineage>
</organism>
<evidence type="ECO:0000256" key="1">
    <source>
        <dbReference type="SAM" id="MobiDB-lite"/>
    </source>
</evidence>
<dbReference type="EMBL" id="UINC01023403">
    <property type="protein sequence ID" value="SVA94988.1"/>
    <property type="molecule type" value="Genomic_DNA"/>
</dbReference>
<protein>
    <submittedName>
        <fullName evidence="2">Uncharacterized protein</fullName>
    </submittedName>
</protein>
<sequence>GAAVGQAVDKAKAVGQQAVQGFTGAQGQAQAQAPAQEIPPGSDQQPSPTGQAPAPDPKATQKVAQRATALKGVAGGSASGGMIAKGLDKVGQGSTLPPNLIKAIAPYTQSIQAMMQDPQLFSKFKLLMKQANAAPTQQ</sequence>
<dbReference type="AlphaFoldDB" id="A0A382A0B6"/>
<feature type="region of interest" description="Disordered" evidence="1">
    <location>
        <begin position="23"/>
        <end position="91"/>
    </location>
</feature>